<sequence>MRNLQHFLVTTASVQKGVPAPGGHNSCTNIPRRNDPPCINQMGFAGHVMAPPRLQPGQRIPFNTAA</sequence>
<dbReference type="Proteomes" id="UP000239757">
    <property type="component" value="Unassembled WGS sequence"/>
</dbReference>
<evidence type="ECO:0000313" key="1">
    <source>
        <dbReference type="EMBL" id="PPS03377.1"/>
    </source>
</evidence>
<reference evidence="1 2" key="1">
    <citation type="submission" date="2015-01" db="EMBL/GenBank/DDBJ databases">
        <title>Genome of allotetraploid Gossypium barbadense reveals genomic plasticity and fiber elongation in cotton evolution.</title>
        <authorList>
            <person name="Chen X."/>
            <person name="Liu X."/>
            <person name="Zhao B."/>
            <person name="Zheng H."/>
            <person name="Hu Y."/>
            <person name="Lu G."/>
            <person name="Yang C."/>
            <person name="Chen J."/>
            <person name="Shan C."/>
            <person name="Zhang L."/>
            <person name="Zhou Y."/>
            <person name="Wang L."/>
            <person name="Guo W."/>
            <person name="Bai Y."/>
            <person name="Ruan J."/>
            <person name="Shangguan X."/>
            <person name="Mao Y."/>
            <person name="Jiang J."/>
            <person name="Zhu Y."/>
            <person name="Lei J."/>
            <person name="Kang H."/>
            <person name="Chen S."/>
            <person name="He X."/>
            <person name="Wang R."/>
            <person name="Wang Y."/>
            <person name="Chen J."/>
            <person name="Wang L."/>
            <person name="Yu S."/>
            <person name="Wang B."/>
            <person name="Wei J."/>
            <person name="Song S."/>
            <person name="Lu X."/>
            <person name="Gao Z."/>
            <person name="Gu W."/>
            <person name="Deng X."/>
            <person name="Ma D."/>
            <person name="Wang S."/>
            <person name="Liang W."/>
            <person name="Fang L."/>
            <person name="Cai C."/>
            <person name="Zhu X."/>
            <person name="Zhou B."/>
            <person name="Zhang Y."/>
            <person name="Chen Z."/>
            <person name="Xu S."/>
            <person name="Zhu R."/>
            <person name="Wang S."/>
            <person name="Zhang T."/>
            <person name="Zhao G."/>
        </authorList>
    </citation>
    <scope>NUCLEOTIDE SEQUENCE [LARGE SCALE GENOMIC DNA]</scope>
    <source>
        <strain evidence="2">cv. Xinhai21</strain>
        <tissue evidence="1">Leaf</tissue>
    </source>
</reference>
<name>A0A2P5XJ55_GOSBA</name>
<accession>A0A2P5XJ55</accession>
<dbReference type="AlphaFoldDB" id="A0A2P5XJ55"/>
<protein>
    <submittedName>
        <fullName evidence="1">Uncharacterized protein</fullName>
    </submittedName>
</protein>
<proteinExistence type="predicted"/>
<dbReference type="OrthoDB" id="930910at2759"/>
<gene>
    <name evidence="1" type="ORF">GOBAR_AA17287</name>
</gene>
<evidence type="ECO:0000313" key="2">
    <source>
        <dbReference type="Proteomes" id="UP000239757"/>
    </source>
</evidence>
<organism evidence="1 2">
    <name type="scientific">Gossypium barbadense</name>
    <name type="common">Sea Island cotton</name>
    <name type="synonym">Hibiscus barbadensis</name>
    <dbReference type="NCBI Taxonomy" id="3634"/>
    <lineage>
        <taxon>Eukaryota</taxon>
        <taxon>Viridiplantae</taxon>
        <taxon>Streptophyta</taxon>
        <taxon>Embryophyta</taxon>
        <taxon>Tracheophyta</taxon>
        <taxon>Spermatophyta</taxon>
        <taxon>Magnoliopsida</taxon>
        <taxon>eudicotyledons</taxon>
        <taxon>Gunneridae</taxon>
        <taxon>Pentapetalae</taxon>
        <taxon>rosids</taxon>
        <taxon>malvids</taxon>
        <taxon>Malvales</taxon>
        <taxon>Malvaceae</taxon>
        <taxon>Malvoideae</taxon>
        <taxon>Gossypium</taxon>
    </lineage>
</organism>
<dbReference type="EMBL" id="KZ664761">
    <property type="protein sequence ID" value="PPS03377.1"/>
    <property type="molecule type" value="Genomic_DNA"/>
</dbReference>